<comment type="catalytic activity">
    <reaction evidence="22">
        <text>1-(5Z,8Z,11Z,14Z-eicosatetraenoyl)-sn-glycero-3-phosphate + (9Z)-octadecenoyl-CoA = 1-(5Z,8Z,11Z,14Z)-eicosatetraenoyl-2-(9Z)-octadecenoyl-sn-glycero-3-phosphate + CoA</text>
        <dbReference type="Rhea" id="RHEA:37455"/>
        <dbReference type="ChEBI" id="CHEBI:57287"/>
        <dbReference type="ChEBI" id="CHEBI:57387"/>
        <dbReference type="ChEBI" id="CHEBI:74938"/>
        <dbReference type="ChEBI" id="CHEBI:74941"/>
    </reaction>
    <physiologicalReaction direction="left-to-right" evidence="22">
        <dbReference type="Rhea" id="RHEA:37456"/>
    </physiologicalReaction>
</comment>
<keyword evidence="13 25" id="KW-0012">Acyltransferase</keyword>
<dbReference type="GO" id="GO:0003841">
    <property type="term" value="F:1-acylglycerol-3-phosphate O-acyltransferase activity"/>
    <property type="evidence" value="ECO:0007669"/>
    <property type="project" value="UniProtKB-EC"/>
</dbReference>
<dbReference type="FunFam" id="3.40.50.1820:FF:000019">
    <property type="entry name" value="1-acylglycerol-3-phosphate O-acyltransferase ABHD5"/>
    <property type="match status" value="1"/>
</dbReference>
<keyword evidence="8" id="KW-0551">Lipid droplet</keyword>
<comment type="catalytic activity">
    <reaction evidence="24">
        <text>1-(9Z-octadecenoyl)-sn-glycero-3-phosphate + (9Z)-octadecenoyl-CoA = 1,2-di-(9Z-octadecenoyl)-sn-glycero-3-phosphate + CoA</text>
        <dbReference type="Rhea" id="RHEA:37131"/>
        <dbReference type="ChEBI" id="CHEBI:57287"/>
        <dbReference type="ChEBI" id="CHEBI:57387"/>
        <dbReference type="ChEBI" id="CHEBI:74544"/>
        <dbReference type="ChEBI" id="CHEBI:74546"/>
    </reaction>
    <physiologicalReaction direction="left-to-right" evidence="24">
        <dbReference type="Rhea" id="RHEA:37132"/>
    </physiologicalReaction>
</comment>
<dbReference type="Proteomes" id="UP000076858">
    <property type="component" value="Unassembled WGS sequence"/>
</dbReference>
<dbReference type="SUPFAM" id="SSF53474">
    <property type="entry name" value="alpha/beta-Hydrolases"/>
    <property type="match status" value="1"/>
</dbReference>
<evidence type="ECO:0000256" key="20">
    <source>
        <dbReference type="ARBA" id="ARBA00047543"/>
    </source>
</evidence>
<keyword evidence="6" id="KW-0963">Cytoplasm</keyword>
<evidence type="ECO:0000256" key="1">
    <source>
        <dbReference type="ARBA" id="ARBA00000300"/>
    </source>
</evidence>
<dbReference type="InterPro" id="IPR000073">
    <property type="entry name" value="AB_hydrolase_1"/>
</dbReference>
<dbReference type="InterPro" id="IPR029058">
    <property type="entry name" value="AB_hydrolase_fold"/>
</dbReference>
<evidence type="ECO:0000256" key="4">
    <source>
        <dbReference type="ARBA" id="ARBA00004502"/>
    </source>
</evidence>
<comment type="catalytic activity">
    <reaction evidence="19">
        <text>1-hexadecanoyl-sn-glycero-3-phosphate + (9Z)-octadecenoyl-CoA = 1-hexadecanoyl-2-(9Z-octadecenoyl)-sn-glycero-3-phosphate + CoA</text>
        <dbReference type="Rhea" id="RHEA:33187"/>
        <dbReference type="ChEBI" id="CHEBI:57287"/>
        <dbReference type="ChEBI" id="CHEBI:57387"/>
        <dbReference type="ChEBI" id="CHEBI:57518"/>
        <dbReference type="ChEBI" id="CHEBI:64839"/>
    </reaction>
    <physiologicalReaction direction="left-to-right" evidence="19">
        <dbReference type="Rhea" id="RHEA:33188"/>
    </physiologicalReaction>
</comment>
<evidence type="ECO:0000256" key="16">
    <source>
        <dbReference type="ARBA" id="ARBA00040731"/>
    </source>
</evidence>
<evidence type="ECO:0000256" key="24">
    <source>
        <dbReference type="ARBA" id="ARBA00049561"/>
    </source>
</evidence>
<evidence type="ECO:0000256" key="11">
    <source>
        <dbReference type="ARBA" id="ARBA00022832"/>
    </source>
</evidence>
<dbReference type="Pfam" id="PF00561">
    <property type="entry name" value="Abhydrolase_1"/>
    <property type="match status" value="1"/>
</dbReference>
<dbReference type="PRINTS" id="PR00111">
    <property type="entry name" value="ABHYDROLASE"/>
</dbReference>
<comment type="catalytic activity">
    <reaction evidence="21">
        <text>eicosanoyl-CoA + 1-(9Z-octadecenoyl)-sn-glycero-3-phosphate = 1-(9Z)-octadecenoyl-2-eicosanoyl-sn-glycero-3-phosphate + CoA</text>
        <dbReference type="Rhea" id="RHEA:37451"/>
        <dbReference type="ChEBI" id="CHEBI:57287"/>
        <dbReference type="ChEBI" id="CHEBI:57380"/>
        <dbReference type="ChEBI" id="CHEBI:74544"/>
        <dbReference type="ChEBI" id="CHEBI:74937"/>
    </reaction>
    <physiologicalReaction direction="left-to-right" evidence="21">
        <dbReference type="Rhea" id="RHEA:37452"/>
    </physiologicalReaction>
</comment>
<evidence type="ECO:0000256" key="8">
    <source>
        <dbReference type="ARBA" id="ARBA00022677"/>
    </source>
</evidence>
<dbReference type="GO" id="GO:0052689">
    <property type="term" value="F:carboxylic ester hydrolase activity"/>
    <property type="evidence" value="ECO:0007669"/>
    <property type="project" value="TreeGrafter"/>
</dbReference>
<dbReference type="Gene3D" id="3.40.50.1820">
    <property type="entry name" value="alpha/beta hydrolase"/>
    <property type="match status" value="1"/>
</dbReference>
<comment type="catalytic activity">
    <reaction evidence="1">
        <text>a 1-acyl-sn-glycero-3-phosphate + an acyl-CoA = a 1,2-diacyl-sn-glycero-3-phosphate + CoA</text>
        <dbReference type="Rhea" id="RHEA:19709"/>
        <dbReference type="ChEBI" id="CHEBI:57287"/>
        <dbReference type="ChEBI" id="CHEBI:57970"/>
        <dbReference type="ChEBI" id="CHEBI:58342"/>
        <dbReference type="ChEBI" id="CHEBI:58608"/>
        <dbReference type="EC" id="2.3.1.51"/>
    </reaction>
    <physiologicalReaction direction="left-to-right" evidence="1">
        <dbReference type="Rhea" id="RHEA:19710"/>
    </physiologicalReaction>
</comment>
<evidence type="ECO:0000256" key="15">
    <source>
        <dbReference type="ARBA" id="ARBA00038097"/>
    </source>
</evidence>
<evidence type="ECO:0000256" key="3">
    <source>
        <dbReference type="ARBA" id="ARBA00004496"/>
    </source>
</evidence>
<evidence type="ECO:0000256" key="13">
    <source>
        <dbReference type="ARBA" id="ARBA00023315"/>
    </source>
</evidence>
<comment type="catalytic activity">
    <reaction evidence="14">
        <text>1-(9Z-octadecenoyl)-sn-glycero-3-phosphate + octadecanoyl-CoA = 1-(9Z-octadecenoyl)-2-octadecanoyl-sn-glycero-3-phosphate + CoA</text>
        <dbReference type="Rhea" id="RHEA:37147"/>
        <dbReference type="ChEBI" id="CHEBI:57287"/>
        <dbReference type="ChEBI" id="CHEBI:57394"/>
        <dbReference type="ChEBI" id="CHEBI:74544"/>
        <dbReference type="ChEBI" id="CHEBI:74552"/>
    </reaction>
    <physiologicalReaction direction="left-to-right" evidence="14">
        <dbReference type="Rhea" id="RHEA:37148"/>
    </physiologicalReaction>
</comment>
<dbReference type="EMBL" id="LRGB01001253">
    <property type="protein sequence ID" value="KZS13253.1"/>
    <property type="molecule type" value="Genomic_DNA"/>
</dbReference>
<evidence type="ECO:0000256" key="9">
    <source>
        <dbReference type="ARBA" id="ARBA00022679"/>
    </source>
</evidence>
<evidence type="ECO:0000256" key="22">
    <source>
        <dbReference type="ARBA" id="ARBA00048632"/>
    </source>
</evidence>
<dbReference type="EC" id="2.3.1.51" evidence="5"/>
<dbReference type="STRING" id="35525.A0A0P5ZSS0"/>
<protein>
    <recommendedName>
        <fullName evidence="16">1-acylglycerol-3-phosphate O-acyltransferase ABHD5</fullName>
        <ecNumber evidence="5">2.3.1.51</ecNumber>
    </recommendedName>
    <alternativeName>
        <fullName evidence="17">Abhydrolase domain-containing protein 5</fullName>
    </alternativeName>
</protein>
<evidence type="ECO:0000256" key="23">
    <source>
        <dbReference type="ARBA" id="ARBA00048770"/>
    </source>
</evidence>
<comment type="caution">
    <text evidence="25">The sequence shown here is derived from an EMBL/GenBank/DDBJ whole genome shotgun (WGS) entry which is preliminary data.</text>
</comment>
<dbReference type="PANTHER" id="PTHR42886:SF29">
    <property type="entry name" value="PUMMELIG, ISOFORM A"/>
    <property type="match status" value="1"/>
</dbReference>
<keyword evidence="11" id="KW-0276">Fatty acid metabolism</keyword>
<dbReference type="GO" id="GO:0005811">
    <property type="term" value="C:lipid droplet"/>
    <property type="evidence" value="ECO:0007669"/>
    <property type="project" value="UniProtKB-SubCell"/>
</dbReference>
<keyword evidence="26" id="KW-1185">Reference proteome</keyword>
<evidence type="ECO:0000256" key="21">
    <source>
        <dbReference type="ARBA" id="ARBA00047849"/>
    </source>
</evidence>
<dbReference type="GO" id="GO:0006654">
    <property type="term" value="P:phosphatidic acid biosynthetic process"/>
    <property type="evidence" value="ECO:0007669"/>
    <property type="project" value="TreeGrafter"/>
</dbReference>
<sequence>MEIDQSSVIAQVSPGTVSQVDKSWWSPSNFIQWCPTSMSLLQIAERRILKVIKTPFEGKYVNVGKCVGGVENKIWTLVLNKNAEKTPLVLLHGFASGVALWCLNLDTLAWNRPVYAMDLLGFGSSSRPNFSSNALEAESQMVKSIEEWRKQVGLEKFVLLGHSMGGFLASAYALQHPDRVTHVILADPWGFPDRPSGNDANTRIRIPFWVKGIAYLLQPFNPLWLIRVSGPLGPRIVQRARPDIFRKYTEAVEDADVAISEYIYHCNAQNPTGEACFHAMMASFGWAKYPMLHRISALRSDVPLTFIYGARSWVDRHPGQIIKENRKESSVEMHVIGGAGHHVYADKKDEFHRLVLAACQSADSLSVTRNVMVEEKSTEAEERVHELQTEISHTVLGAMQVTETLESP</sequence>
<evidence type="ECO:0000256" key="5">
    <source>
        <dbReference type="ARBA" id="ARBA00013211"/>
    </source>
</evidence>
<keyword evidence="9 25" id="KW-0808">Transferase</keyword>
<gene>
    <name evidence="25" type="ORF">APZ42_021687</name>
</gene>
<evidence type="ECO:0000256" key="6">
    <source>
        <dbReference type="ARBA" id="ARBA00022490"/>
    </source>
</evidence>
<evidence type="ECO:0000256" key="2">
    <source>
        <dbReference type="ARBA" id="ARBA00000816"/>
    </source>
</evidence>
<keyword evidence="12" id="KW-0443">Lipid metabolism</keyword>
<evidence type="ECO:0000256" key="10">
    <source>
        <dbReference type="ARBA" id="ARBA00022782"/>
    </source>
</evidence>
<name>A0A0P5ZSS0_9CRUS</name>
<evidence type="ECO:0000256" key="7">
    <source>
        <dbReference type="ARBA" id="ARBA00022516"/>
    </source>
</evidence>
<comment type="function">
    <text evidence="18">Coenzyme A-dependent lysophosphatidic acid acyltransferase that catalyzes the transfer of an acyl group on a lysophosphatidic acid. Functions preferentially with 1-oleoyl-lysophosphatidic acid followed by 1-palmitoyl-lysophosphatidic acid, 1-stearoyl-lysophosphatidic acid and 1-arachidonoyl-lysophosphatidic acid as lipid acceptor. Functions preferentially with arachidonoyl-CoA followed by oleoyl-CoA as acyl group donors. Functions in phosphatidic acid biosynthesis. May regulate the cellular storage of triacylglycerol through activation of the phospholipase PNPLA2. Involved in keratinocyte differentiation. Regulates lipid droplet fusion.</text>
</comment>
<accession>A0A0P5ZSS0</accession>
<keyword evidence="7" id="KW-0444">Lipid biosynthesis</keyword>
<dbReference type="GO" id="GO:0030154">
    <property type="term" value="P:cell differentiation"/>
    <property type="evidence" value="ECO:0007669"/>
    <property type="project" value="UniProtKB-KW"/>
</dbReference>
<evidence type="ECO:0000256" key="17">
    <source>
        <dbReference type="ARBA" id="ARBA00042413"/>
    </source>
</evidence>
<dbReference type="AlphaFoldDB" id="A0A0P5ZSS0"/>
<proteinExistence type="inferred from homology"/>
<comment type="catalytic activity">
    <reaction evidence="20">
        <text>1-octadecanoyl-sn-glycero-3-phosphate + (9Z)-octadecenoyl-CoA = 1-octadecanoyl-2-(9Z-octadecenoyl)-sn-glycero-3-phosphate + CoA</text>
        <dbReference type="Rhea" id="RHEA:37163"/>
        <dbReference type="ChEBI" id="CHEBI:57287"/>
        <dbReference type="ChEBI" id="CHEBI:57387"/>
        <dbReference type="ChEBI" id="CHEBI:74560"/>
        <dbReference type="ChEBI" id="CHEBI:74565"/>
    </reaction>
    <physiologicalReaction direction="left-to-right" evidence="20">
        <dbReference type="Rhea" id="RHEA:37164"/>
    </physiologicalReaction>
</comment>
<dbReference type="OrthoDB" id="7457040at2759"/>
<comment type="catalytic activity">
    <reaction evidence="2">
        <text>1-(9Z-octadecenoyl)-sn-glycero-3-phosphate + hexadecanoyl-CoA = 1-(9Z)-octadecenoyl-2-hexadecanoyl-sn-glycero-3-phosphate + CoA</text>
        <dbReference type="Rhea" id="RHEA:37143"/>
        <dbReference type="ChEBI" id="CHEBI:57287"/>
        <dbReference type="ChEBI" id="CHEBI:57379"/>
        <dbReference type="ChEBI" id="CHEBI:74544"/>
        <dbReference type="ChEBI" id="CHEBI:74551"/>
    </reaction>
    <physiologicalReaction direction="left-to-right" evidence="2">
        <dbReference type="Rhea" id="RHEA:37144"/>
    </physiologicalReaction>
</comment>
<evidence type="ECO:0000256" key="12">
    <source>
        <dbReference type="ARBA" id="ARBA00023098"/>
    </source>
</evidence>
<keyword evidence="10" id="KW-0221">Differentiation</keyword>
<dbReference type="ESTHER" id="9crus-a0a0p5zss0">
    <property type="family name" value="CGI-58_ABHD5_ABHD4"/>
</dbReference>
<comment type="subcellular location">
    <subcellularLocation>
        <location evidence="3">Cytoplasm</location>
    </subcellularLocation>
    <subcellularLocation>
        <location evidence="4">Lipid droplet</location>
    </subcellularLocation>
</comment>
<evidence type="ECO:0000313" key="25">
    <source>
        <dbReference type="EMBL" id="KZS13253.1"/>
    </source>
</evidence>
<evidence type="ECO:0000256" key="18">
    <source>
        <dbReference type="ARBA" id="ARBA00045357"/>
    </source>
</evidence>
<reference evidence="25 26" key="1">
    <citation type="submission" date="2016-03" db="EMBL/GenBank/DDBJ databases">
        <title>EvidentialGene: Evidence-directed Construction of Genes on Genomes.</title>
        <authorList>
            <person name="Gilbert D.G."/>
            <person name="Choi J.-H."/>
            <person name="Mockaitis K."/>
            <person name="Colbourne J."/>
            <person name="Pfrender M."/>
        </authorList>
    </citation>
    <scope>NUCLEOTIDE SEQUENCE [LARGE SCALE GENOMIC DNA]</scope>
    <source>
        <strain evidence="25 26">Xinb3</strain>
        <tissue evidence="25">Complete organism</tissue>
    </source>
</reference>
<evidence type="ECO:0000256" key="14">
    <source>
        <dbReference type="ARBA" id="ARBA00036296"/>
    </source>
</evidence>
<dbReference type="PANTHER" id="PTHR42886">
    <property type="entry name" value="RE40534P-RELATED"/>
    <property type="match status" value="1"/>
</dbReference>
<comment type="catalytic activity">
    <reaction evidence="23">
        <text>1-(9Z-octadecenoyl)-sn-glycero-3-phosphate + (5Z,8Z,11Z,14Z)-eicosatetraenoyl-CoA = 1-(9Z)-octadecenoyl-2-(5Z,8Z,11Z,14Z)-eicosatetraenoyl-sn-glycero-3-phosphate + CoA</text>
        <dbReference type="Rhea" id="RHEA:37443"/>
        <dbReference type="ChEBI" id="CHEBI:57287"/>
        <dbReference type="ChEBI" id="CHEBI:57368"/>
        <dbReference type="ChEBI" id="CHEBI:74544"/>
        <dbReference type="ChEBI" id="CHEBI:74928"/>
    </reaction>
    <physiologicalReaction direction="left-to-right" evidence="23">
        <dbReference type="Rhea" id="RHEA:37444"/>
    </physiologicalReaction>
</comment>
<comment type="similarity">
    <text evidence="15">Belongs to the peptidase S33 family. ABHD4/ABHD5 subfamily.</text>
</comment>
<evidence type="ECO:0000313" key="26">
    <source>
        <dbReference type="Proteomes" id="UP000076858"/>
    </source>
</evidence>
<dbReference type="GO" id="GO:0005739">
    <property type="term" value="C:mitochondrion"/>
    <property type="evidence" value="ECO:0007669"/>
    <property type="project" value="TreeGrafter"/>
</dbReference>
<dbReference type="GO" id="GO:0055088">
    <property type="term" value="P:lipid homeostasis"/>
    <property type="evidence" value="ECO:0007669"/>
    <property type="project" value="TreeGrafter"/>
</dbReference>
<evidence type="ECO:0000256" key="19">
    <source>
        <dbReference type="ARBA" id="ARBA00047525"/>
    </source>
</evidence>
<dbReference type="GO" id="GO:0006631">
    <property type="term" value="P:fatty acid metabolic process"/>
    <property type="evidence" value="ECO:0007669"/>
    <property type="project" value="UniProtKB-KW"/>
</dbReference>
<organism evidence="25 26">
    <name type="scientific">Daphnia magna</name>
    <dbReference type="NCBI Taxonomy" id="35525"/>
    <lineage>
        <taxon>Eukaryota</taxon>
        <taxon>Metazoa</taxon>
        <taxon>Ecdysozoa</taxon>
        <taxon>Arthropoda</taxon>
        <taxon>Crustacea</taxon>
        <taxon>Branchiopoda</taxon>
        <taxon>Diplostraca</taxon>
        <taxon>Cladocera</taxon>
        <taxon>Anomopoda</taxon>
        <taxon>Daphniidae</taxon>
        <taxon>Daphnia</taxon>
    </lineage>
</organism>